<accession>A0ABN1GFP9</accession>
<keyword evidence="2" id="KW-1185">Reference proteome</keyword>
<sequence length="214" mass="23966">MTGTEEVRLYANVAYDPRIWLEIPTYFGPETWASPQEWAAEVAPEFWDGRVPDRQGIPRLEAIFTHYARECGGTDPDLPFEVVAYLHVPDPSQFPMLVQVWIDTTPGLTVEQAVQAKDPTTVEPPLVTPFSSEHLGAGLRALLYCTFVPDPGIESDGLTASVRYAFSIPEQEAVLTVVTVEPDLGRLMQSMDDLDEFVRQVRWGFEPECLARVP</sequence>
<dbReference type="Proteomes" id="UP001500957">
    <property type="component" value="Unassembled WGS sequence"/>
</dbReference>
<organism evidence="1 2">
    <name type="scientific">Sporichthya brevicatena</name>
    <dbReference type="NCBI Taxonomy" id="171442"/>
    <lineage>
        <taxon>Bacteria</taxon>
        <taxon>Bacillati</taxon>
        <taxon>Actinomycetota</taxon>
        <taxon>Actinomycetes</taxon>
        <taxon>Sporichthyales</taxon>
        <taxon>Sporichthyaceae</taxon>
        <taxon>Sporichthya</taxon>
    </lineage>
</organism>
<evidence type="ECO:0000313" key="2">
    <source>
        <dbReference type="Proteomes" id="UP001500957"/>
    </source>
</evidence>
<name>A0ABN1GFP9_9ACTN</name>
<proteinExistence type="predicted"/>
<comment type="caution">
    <text evidence="1">The sequence shown here is derived from an EMBL/GenBank/DDBJ whole genome shotgun (WGS) entry which is preliminary data.</text>
</comment>
<protein>
    <submittedName>
        <fullName evidence="1">Uncharacterized protein</fullName>
    </submittedName>
</protein>
<reference evidence="1 2" key="1">
    <citation type="journal article" date="2019" name="Int. J. Syst. Evol. Microbiol.">
        <title>The Global Catalogue of Microorganisms (GCM) 10K type strain sequencing project: providing services to taxonomists for standard genome sequencing and annotation.</title>
        <authorList>
            <consortium name="The Broad Institute Genomics Platform"/>
            <consortium name="The Broad Institute Genome Sequencing Center for Infectious Disease"/>
            <person name="Wu L."/>
            <person name="Ma J."/>
        </authorList>
    </citation>
    <scope>NUCLEOTIDE SEQUENCE [LARGE SCALE GENOMIC DNA]</scope>
    <source>
        <strain evidence="1 2">JCM 10671</strain>
    </source>
</reference>
<evidence type="ECO:0000313" key="1">
    <source>
        <dbReference type="EMBL" id="GAA0610557.1"/>
    </source>
</evidence>
<dbReference type="EMBL" id="BAAAHE010000008">
    <property type="protein sequence ID" value="GAA0610557.1"/>
    <property type="molecule type" value="Genomic_DNA"/>
</dbReference>
<gene>
    <name evidence="1" type="ORF">GCM10009547_10730</name>
</gene>